<reference evidence="13 14" key="1">
    <citation type="submission" date="2023-01" db="EMBL/GenBank/DDBJ databases">
        <authorList>
            <person name="Kreplak J."/>
        </authorList>
    </citation>
    <scope>NUCLEOTIDE SEQUENCE [LARGE SCALE GENOMIC DNA]</scope>
</reference>
<feature type="compositionally biased region" description="Low complexity" evidence="10">
    <location>
        <begin position="148"/>
        <end position="158"/>
    </location>
</feature>
<dbReference type="PROSITE" id="PS51485">
    <property type="entry name" value="PHYTOCYANIN"/>
    <property type="match status" value="1"/>
</dbReference>
<dbReference type="EMBL" id="OX451735">
    <property type="protein sequence ID" value="CAI8592586.1"/>
    <property type="molecule type" value="Genomic_DNA"/>
</dbReference>
<organism evidence="13 14">
    <name type="scientific">Vicia faba</name>
    <name type="common">Broad bean</name>
    <name type="synonym">Faba vulgaris</name>
    <dbReference type="NCBI Taxonomy" id="3906"/>
    <lineage>
        <taxon>Eukaryota</taxon>
        <taxon>Viridiplantae</taxon>
        <taxon>Streptophyta</taxon>
        <taxon>Embryophyta</taxon>
        <taxon>Tracheophyta</taxon>
        <taxon>Spermatophyta</taxon>
        <taxon>Magnoliopsida</taxon>
        <taxon>eudicotyledons</taxon>
        <taxon>Gunneridae</taxon>
        <taxon>Pentapetalae</taxon>
        <taxon>rosids</taxon>
        <taxon>fabids</taxon>
        <taxon>Fabales</taxon>
        <taxon>Fabaceae</taxon>
        <taxon>Papilionoideae</taxon>
        <taxon>50 kb inversion clade</taxon>
        <taxon>NPAAA clade</taxon>
        <taxon>Hologalegina</taxon>
        <taxon>IRL clade</taxon>
        <taxon>Fabeae</taxon>
        <taxon>Vicia</taxon>
    </lineage>
</organism>
<evidence type="ECO:0000259" key="12">
    <source>
        <dbReference type="PROSITE" id="PS51485"/>
    </source>
</evidence>
<dbReference type="Pfam" id="PF02298">
    <property type="entry name" value="Cu_bind_like"/>
    <property type="match status" value="1"/>
</dbReference>
<comment type="subcellular location">
    <subcellularLocation>
        <location evidence="1">Cell membrane</location>
        <topology evidence="1">Lipid-anchor</topology>
        <topology evidence="1">GPI-anchor</topology>
    </subcellularLocation>
</comment>
<dbReference type="FunFam" id="2.60.40.420:FF:000010">
    <property type="entry name" value="Early nodulin-like protein 1"/>
    <property type="match status" value="1"/>
</dbReference>
<dbReference type="Gene3D" id="2.60.40.420">
    <property type="entry name" value="Cupredoxins - blue copper proteins"/>
    <property type="match status" value="1"/>
</dbReference>
<evidence type="ECO:0000256" key="8">
    <source>
        <dbReference type="ARBA" id="ARBA00023288"/>
    </source>
</evidence>
<evidence type="ECO:0000256" key="9">
    <source>
        <dbReference type="ARBA" id="ARBA00035011"/>
    </source>
</evidence>
<keyword evidence="7" id="KW-0325">Glycoprotein</keyword>
<evidence type="ECO:0000256" key="1">
    <source>
        <dbReference type="ARBA" id="ARBA00004609"/>
    </source>
</evidence>
<evidence type="ECO:0000256" key="5">
    <source>
        <dbReference type="ARBA" id="ARBA00023136"/>
    </source>
</evidence>
<dbReference type="AlphaFoldDB" id="A0AAV0Z279"/>
<accession>A0AAV0Z279</accession>
<feature type="domain" description="Phytocyanin" evidence="12">
    <location>
        <begin position="25"/>
        <end position="126"/>
    </location>
</feature>
<comment type="similarity">
    <text evidence="9">Belongs to the early nodulin-like (ENODL) family.</text>
</comment>
<evidence type="ECO:0000256" key="7">
    <source>
        <dbReference type="ARBA" id="ARBA00023180"/>
    </source>
</evidence>
<keyword evidence="5" id="KW-0472">Membrane</keyword>
<dbReference type="PROSITE" id="PS51257">
    <property type="entry name" value="PROKAR_LIPOPROTEIN"/>
    <property type="match status" value="1"/>
</dbReference>
<feature type="compositionally biased region" description="Polar residues" evidence="10">
    <location>
        <begin position="230"/>
        <end position="251"/>
    </location>
</feature>
<dbReference type="InterPro" id="IPR039391">
    <property type="entry name" value="Phytocyanin-like"/>
</dbReference>
<dbReference type="PANTHER" id="PTHR33021">
    <property type="entry name" value="BLUE COPPER PROTEIN"/>
    <property type="match status" value="1"/>
</dbReference>
<dbReference type="GO" id="GO:0009055">
    <property type="term" value="F:electron transfer activity"/>
    <property type="evidence" value="ECO:0007669"/>
    <property type="project" value="InterPro"/>
</dbReference>
<evidence type="ECO:0000256" key="2">
    <source>
        <dbReference type="ARBA" id="ARBA00022475"/>
    </source>
</evidence>
<keyword evidence="6" id="KW-1015">Disulfide bond</keyword>
<keyword evidence="14" id="KW-1185">Reference proteome</keyword>
<keyword evidence="8" id="KW-0449">Lipoprotein</keyword>
<feature type="signal peptide" evidence="11">
    <location>
        <begin position="1"/>
        <end position="24"/>
    </location>
</feature>
<feature type="compositionally biased region" description="Low complexity" evidence="10">
    <location>
        <begin position="168"/>
        <end position="195"/>
    </location>
</feature>
<gene>
    <name evidence="13" type="ORF">VFH_I047080</name>
</gene>
<dbReference type="PRINTS" id="PR01217">
    <property type="entry name" value="PRICHEXTENSN"/>
</dbReference>
<feature type="compositionally biased region" description="Polar residues" evidence="10">
    <location>
        <begin position="260"/>
        <end position="269"/>
    </location>
</feature>
<evidence type="ECO:0000256" key="6">
    <source>
        <dbReference type="ARBA" id="ARBA00023157"/>
    </source>
</evidence>
<name>A0AAV0Z279_VICFA</name>
<dbReference type="PANTHER" id="PTHR33021:SF185">
    <property type="entry name" value="EARLY NODULIN-LIKE PROTEIN 3-RELATED"/>
    <property type="match status" value="1"/>
</dbReference>
<dbReference type="GO" id="GO:0098552">
    <property type="term" value="C:side of membrane"/>
    <property type="evidence" value="ECO:0007669"/>
    <property type="project" value="UniProtKB-KW"/>
</dbReference>
<evidence type="ECO:0000313" key="14">
    <source>
        <dbReference type="Proteomes" id="UP001157006"/>
    </source>
</evidence>
<dbReference type="CDD" id="cd11019">
    <property type="entry name" value="OsENODL1_like"/>
    <property type="match status" value="1"/>
</dbReference>
<dbReference type="Proteomes" id="UP001157006">
    <property type="component" value="Chromosome 1S"/>
</dbReference>
<evidence type="ECO:0000256" key="10">
    <source>
        <dbReference type="SAM" id="MobiDB-lite"/>
    </source>
</evidence>
<evidence type="ECO:0000256" key="3">
    <source>
        <dbReference type="ARBA" id="ARBA00022622"/>
    </source>
</evidence>
<feature type="chain" id="PRO_5043617488" description="Phytocyanin domain-containing protein" evidence="11">
    <location>
        <begin position="25"/>
        <end position="315"/>
    </location>
</feature>
<dbReference type="GO" id="GO:0005886">
    <property type="term" value="C:plasma membrane"/>
    <property type="evidence" value="ECO:0007669"/>
    <property type="project" value="UniProtKB-SubCell"/>
</dbReference>
<keyword evidence="3" id="KW-0336">GPI-anchor</keyword>
<keyword evidence="2" id="KW-1003">Cell membrane</keyword>
<evidence type="ECO:0000313" key="13">
    <source>
        <dbReference type="EMBL" id="CAI8592586.1"/>
    </source>
</evidence>
<proteinExistence type="inferred from homology"/>
<dbReference type="InterPro" id="IPR041846">
    <property type="entry name" value="ENL_dom"/>
</dbReference>
<dbReference type="InterPro" id="IPR003245">
    <property type="entry name" value="Phytocyanin_dom"/>
</dbReference>
<feature type="region of interest" description="Disordered" evidence="10">
    <location>
        <begin position="129"/>
        <end position="295"/>
    </location>
</feature>
<feature type="compositionally biased region" description="Low complexity" evidence="10">
    <location>
        <begin position="274"/>
        <end position="295"/>
    </location>
</feature>
<dbReference type="InterPro" id="IPR008972">
    <property type="entry name" value="Cupredoxin"/>
</dbReference>
<protein>
    <recommendedName>
        <fullName evidence="12">Phytocyanin domain-containing protein</fullName>
    </recommendedName>
</protein>
<dbReference type="SUPFAM" id="SSF49503">
    <property type="entry name" value="Cupredoxins"/>
    <property type="match status" value="1"/>
</dbReference>
<keyword evidence="4 11" id="KW-0732">Signal</keyword>
<sequence>MAKMSSGFILFVSMMFLISSLSCGYKFKVGGKDGWAVKPSAGYAQWAHSLRFQINDSLYFKYDKAYDSVLVVNEKEYYSCNTKNPIKKFEGGESTVNLDRSGSFYFISGNVESCGKGEKLAVLVLSPRHGHKNHGPAKSPWVAPVQSPAPSLKAPAPSWTAPAPGYKAPSPSAPGWTAPAPAWKAPAPGWTAPAPHSKALSPGSKAHAPVPGWKVPAPESPAPGWKAPTPSWTAPSPGSTASAPNAPSPGSTAPAPNAPSPGSTATTPSAPEWNASAPSQRNAPAPSPRSSGSSNLSVSHCVILAVALVLASFVF</sequence>
<evidence type="ECO:0000256" key="11">
    <source>
        <dbReference type="SAM" id="SignalP"/>
    </source>
</evidence>
<evidence type="ECO:0000256" key="4">
    <source>
        <dbReference type="ARBA" id="ARBA00022729"/>
    </source>
</evidence>